<dbReference type="PANTHER" id="PTHR42796:SF4">
    <property type="entry name" value="FUMARYLACETOACETATE HYDROLASE DOMAIN-CONTAINING PROTEIN 2A"/>
    <property type="match status" value="1"/>
</dbReference>
<dbReference type="KEGG" id="pto:PTO1051"/>
<dbReference type="InParanoid" id="Q6L066"/>
<dbReference type="Gene3D" id="3.90.850.10">
    <property type="entry name" value="Fumarylacetoacetase-like, C-terminal domain"/>
    <property type="match status" value="1"/>
</dbReference>
<dbReference type="OrthoDB" id="57355at2157"/>
<dbReference type="Pfam" id="PF01557">
    <property type="entry name" value="FAA_hydrolase"/>
    <property type="match status" value="1"/>
</dbReference>
<dbReference type="EMBL" id="AE017261">
    <property type="protein sequence ID" value="AAT43636.1"/>
    <property type="molecule type" value="Genomic_DNA"/>
</dbReference>
<dbReference type="eggNOG" id="arCOG00235">
    <property type="taxonomic scope" value="Archaea"/>
</dbReference>
<organism evidence="4 5">
    <name type="scientific">Picrophilus torridus (strain ATCC 700027 / DSM 9790 / JCM 10055 / NBRC 100828 / KAW 2/3)</name>
    <dbReference type="NCBI Taxonomy" id="1122961"/>
    <lineage>
        <taxon>Archaea</taxon>
        <taxon>Methanobacteriati</taxon>
        <taxon>Thermoplasmatota</taxon>
        <taxon>Thermoplasmata</taxon>
        <taxon>Thermoplasmatales</taxon>
        <taxon>Picrophilaceae</taxon>
        <taxon>Picrophilus</taxon>
    </lineage>
</organism>
<dbReference type="GeneID" id="2844967"/>
<accession>Q6L066</accession>
<sequence>MRIGNGYINNKIGVIIYNQGIYSCPDLLNEFNINNTTDLIKNNDALEYLKNHYNTCIKTGIDKYGPAISNPEKIICVGKNYKEHALETGSGIPESPVLFSKFNNTLTGHLNDIIIDFSDSIDYEGELGIVIGKKARNVDENDAMDYVFGYYIANDVSARDLQYRTSQWLLGKTPDGFYPNGPFIVTKDEVNDPMNLDIRTLRNGDTVQHSNTRNMIFDIKYLIGYISKYLTLMPGDVISTGTPEGVILGTNEKNWIKNNETIEVKIEKLGSLKNRFIKYKN</sequence>
<dbReference type="PROSITE" id="PS51257">
    <property type="entry name" value="PROKAR_LIPOPROTEIN"/>
    <property type="match status" value="1"/>
</dbReference>
<dbReference type="InterPro" id="IPR011234">
    <property type="entry name" value="Fumarylacetoacetase-like_C"/>
</dbReference>
<proteinExistence type="inferred from homology"/>
<dbReference type="GO" id="GO:0016853">
    <property type="term" value="F:isomerase activity"/>
    <property type="evidence" value="ECO:0007669"/>
    <property type="project" value="UniProtKB-ARBA"/>
</dbReference>
<dbReference type="Proteomes" id="UP000000438">
    <property type="component" value="Chromosome"/>
</dbReference>
<comment type="similarity">
    <text evidence="1">Belongs to the FAH family.</text>
</comment>
<gene>
    <name evidence="4" type="ordered locus">PTO1051</name>
</gene>
<dbReference type="STRING" id="263820.PTO1051"/>
<protein>
    <submittedName>
        <fullName evidence="4">Fumarylacetoacetate hydrolase family protein</fullName>
    </submittedName>
</protein>
<dbReference type="GO" id="GO:0019752">
    <property type="term" value="P:carboxylic acid metabolic process"/>
    <property type="evidence" value="ECO:0007669"/>
    <property type="project" value="UniProtKB-ARBA"/>
</dbReference>
<dbReference type="RefSeq" id="WP_011177852.1">
    <property type="nucleotide sequence ID" value="NC_005877.1"/>
</dbReference>
<dbReference type="SUPFAM" id="SSF56529">
    <property type="entry name" value="FAH"/>
    <property type="match status" value="1"/>
</dbReference>
<dbReference type="AlphaFoldDB" id="Q6L066"/>
<evidence type="ECO:0000313" key="5">
    <source>
        <dbReference type="Proteomes" id="UP000000438"/>
    </source>
</evidence>
<dbReference type="HOGENOM" id="CLU_028458_3_0_2"/>
<dbReference type="GO" id="GO:0046872">
    <property type="term" value="F:metal ion binding"/>
    <property type="evidence" value="ECO:0007669"/>
    <property type="project" value="UniProtKB-KW"/>
</dbReference>
<keyword evidence="4" id="KW-0378">Hydrolase</keyword>
<evidence type="ECO:0000259" key="3">
    <source>
        <dbReference type="Pfam" id="PF01557"/>
    </source>
</evidence>
<dbReference type="InterPro" id="IPR051121">
    <property type="entry name" value="FAH"/>
</dbReference>
<evidence type="ECO:0000256" key="2">
    <source>
        <dbReference type="ARBA" id="ARBA00022723"/>
    </source>
</evidence>
<dbReference type="FunCoup" id="Q6L066">
    <property type="interactions" value="100"/>
</dbReference>
<reference evidence="4 5" key="1">
    <citation type="journal article" date="2004" name="Proc. Natl. Acad. Sci. U.S.A.">
        <title>Genome sequence of Picrophilus torridus and its implications for life around pH 0.</title>
        <authorList>
            <person name="Futterer O."/>
            <person name="Angelov A."/>
            <person name="Liesegang H."/>
            <person name="Gottschalk G."/>
            <person name="Schleper C."/>
            <person name="Schepers B."/>
            <person name="Dock C."/>
            <person name="Antranikian G."/>
            <person name="Liebl W."/>
        </authorList>
    </citation>
    <scope>NUCLEOTIDE SEQUENCE [LARGE SCALE GENOMIC DNA]</scope>
    <source>
        <strain evidence="5">ATCC 700027 / DSM 9790 / JCM 10055 / NBRC 100828</strain>
    </source>
</reference>
<dbReference type="PaxDb" id="263820-PTO1051"/>
<evidence type="ECO:0000313" key="4">
    <source>
        <dbReference type="EMBL" id="AAT43636.1"/>
    </source>
</evidence>
<evidence type="ECO:0000256" key="1">
    <source>
        <dbReference type="ARBA" id="ARBA00010211"/>
    </source>
</evidence>
<name>Q6L066_PICTO</name>
<keyword evidence="2" id="KW-0479">Metal-binding</keyword>
<dbReference type="PANTHER" id="PTHR42796">
    <property type="entry name" value="FUMARYLACETOACETATE HYDROLASE DOMAIN-CONTAINING PROTEIN 2A-RELATED"/>
    <property type="match status" value="1"/>
</dbReference>
<dbReference type="FunFam" id="3.90.850.10:FF:000002">
    <property type="entry name" value="2-hydroxyhepta-2,4-diene-1,7-dioate isomerase"/>
    <property type="match status" value="1"/>
</dbReference>
<feature type="domain" description="Fumarylacetoacetase-like C-terminal" evidence="3">
    <location>
        <begin position="73"/>
        <end position="276"/>
    </location>
</feature>
<dbReference type="GO" id="GO:0016787">
    <property type="term" value="F:hydrolase activity"/>
    <property type="evidence" value="ECO:0007669"/>
    <property type="project" value="UniProtKB-KW"/>
</dbReference>
<dbReference type="InterPro" id="IPR036663">
    <property type="entry name" value="Fumarylacetoacetase_C_sf"/>
</dbReference>